<evidence type="ECO:0000313" key="1">
    <source>
        <dbReference type="EMBL" id="MPN00666.1"/>
    </source>
</evidence>
<proteinExistence type="predicted"/>
<dbReference type="AlphaFoldDB" id="A0A645EGU5"/>
<reference evidence="1" key="1">
    <citation type="submission" date="2019-08" db="EMBL/GenBank/DDBJ databases">
        <authorList>
            <person name="Kucharzyk K."/>
            <person name="Murdoch R.W."/>
            <person name="Higgins S."/>
            <person name="Loffler F."/>
        </authorList>
    </citation>
    <scope>NUCLEOTIDE SEQUENCE</scope>
</reference>
<sequence length="139" mass="14921">MRLILLRGIGFKVLPDSSINIREVQFAQRISGCRTERGGNDDITITITFPGVSPLCSTQIDPFQRIIRLGPVAADALDVPVEKATDNFSVMPEFRIIRVVGGVGIPVAPGRIGASTIECHPGSIIIRGSRVSQSLAVQN</sequence>
<protein>
    <submittedName>
        <fullName evidence="1">Uncharacterized protein</fullName>
    </submittedName>
</protein>
<organism evidence="1">
    <name type="scientific">bioreactor metagenome</name>
    <dbReference type="NCBI Taxonomy" id="1076179"/>
    <lineage>
        <taxon>unclassified sequences</taxon>
        <taxon>metagenomes</taxon>
        <taxon>ecological metagenomes</taxon>
    </lineage>
</organism>
<name>A0A645EGU5_9ZZZZ</name>
<accession>A0A645EGU5</accession>
<gene>
    <name evidence="1" type="ORF">SDC9_147862</name>
</gene>
<comment type="caution">
    <text evidence="1">The sequence shown here is derived from an EMBL/GenBank/DDBJ whole genome shotgun (WGS) entry which is preliminary data.</text>
</comment>
<dbReference type="EMBL" id="VSSQ01046707">
    <property type="protein sequence ID" value="MPN00666.1"/>
    <property type="molecule type" value="Genomic_DNA"/>
</dbReference>